<dbReference type="GO" id="GO:0046872">
    <property type="term" value="F:metal ion binding"/>
    <property type="evidence" value="ECO:0007669"/>
    <property type="project" value="UniProtKB-KW"/>
</dbReference>
<evidence type="ECO:0000256" key="2">
    <source>
        <dbReference type="ARBA" id="ARBA00022490"/>
    </source>
</evidence>
<accession>A0A379ATF0</accession>
<dbReference type="AlphaFoldDB" id="A0A379ATF0"/>
<comment type="subcellular location">
    <subcellularLocation>
        <location evidence="1">Cytoplasm</location>
    </subcellularLocation>
</comment>
<dbReference type="InterPro" id="IPR019903">
    <property type="entry name" value="RIC_family"/>
</dbReference>
<keyword evidence="3" id="KW-0479">Metal-binding</keyword>
<sequence>MSLENRMKQADQQWQSASYQDTISHILSRFHQRHREQLQELIPLAEKVEERHGDHPDCPKGLADALKNAYADLSSHMMKEEQILFPMIQAGNYMMARMPIQVMEFEHDEHGATIEVLRTLTHNMTPPADACTSWRNLYQGIQEFCDDLQEHIHTENNILFPRVLSEQ</sequence>
<dbReference type="PANTHER" id="PTHR36438">
    <property type="entry name" value="IRON-SULFUR CLUSTER REPAIR PROTEIN YTFE"/>
    <property type="match status" value="1"/>
</dbReference>
<evidence type="ECO:0000256" key="4">
    <source>
        <dbReference type="ARBA" id="ARBA00023004"/>
    </source>
</evidence>
<keyword evidence="7" id="KW-1185">Reference proteome</keyword>
<keyword evidence="4" id="KW-0408">Iron</keyword>
<gene>
    <name evidence="6" type="primary">ytfE</name>
    <name evidence="6" type="ORF">NCTC11297_02037</name>
</gene>
<protein>
    <submittedName>
        <fullName evidence="6">Regulator of cell morphogenesis and NO signaling</fullName>
    </submittedName>
</protein>
<dbReference type="PANTHER" id="PTHR36438:SF1">
    <property type="entry name" value="IRON-SULFUR CLUSTER REPAIR PROTEIN YTFE"/>
    <property type="match status" value="1"/>
</dbReference>
<dbReference type="Gene3D" id="1.20.120.520">
    <property type="entry name" value="nmb1532 protein domain like"/>
    <property type="match status" value="1"/>
</dbReference>
<organism evidence="6 7">
    <name type="scientific">Avibacterium avium</name>
    <name type="common">Pasteurella avium</name>
    <dbReference type="NCBI Taxonomy" id="751"/>
    <lineage>
        <taxon>Bacteria</taxon>
        <taxon>Pseudomonadati</taxon>
        <taxon>Pseudomonadota</taxon>
        <taxon>Gammaproteobacteria</taxon>
        <taxon>Pasteurellales</taxon>
        <taxon>Pasteurellaceae</taxon>
        <taxon>Avibacterium</taxon>
    </lineage>
</organism>
<reference evidence="6 7" key="1">
    <citation type="submission" date="2018-06" db="EMBL/GenBank/DDBJ databases">
        <authorList>
            <consortium name="Pathogen Informatics"/>
            <person name="Doyle S."/>
        </authorList>
    </citation>
    <scope>NUCLEOTIDE SEQUENCE [LARGE SCALE GENOMIC DNA]</scope>
    <source>
        <strain evidence="7">NCTC 11297</strain>
    </source>
</reference>
<name>A0A379ATF0_AVIAV</name>
<dbReference type="InterPro" id="IPR012312">
    <property type="entry name" value="Hemerythrin-like"/>
</dbReference>
<evidence type="ECO:0000259" key="5">
    <source>
        <dbReference type="Pfam" id="PF01814"/>
    </source>
</evidence>
<dbReference type="Pfam" id="PF01814">
    <property type="entry name" value="Hemerythrin"/>
    <property type="match status" value="1"/>
</dbReference>
<dbReference type="EMBL" id="UGSP01000001">
    <property type="protein sequence ID" value="SUB24966.1"/>
    <property type="molecule type" value="Genomic_DNA"/>
</dbReference>
<evidence type="ECO:0000256" key="1">
    <source>
        <dbReference type="ARBA" id="ARBA00004496"/>
    </source>
</evidence>
<dbReference type="GO" id="GO:0005737">
    <property type="term" value="C:cytoplasm"/>
    <property type="evidence" value="ECO:0007669"/>
    <property type="project" value="UniProtKB-SubCell"/>
</dbReference>
<keyword evidence="2" id="KW-0963">Cytoplasm</keyword>
<proteinExistence type="predicted"/>
<evidence type="ECO:0000313" key="7">
    <source>
        <dbReference type="Proteomes" id="UP000255098"/>
    </source>
</evidence>
<feature type="domain" description="Hemerythrin-like" evidence="5">
    <location>
        <begin position="22"/>
        <end position="163"/>
    </location>
</feature>
<dbReference type="Proteomes" id="UP000255098">
    <property type="component" value="Unassembled WGS sequence"/>
</dbReference>
<evidence type="ECO:0000256" key="3">
    <source>
        <dbReference type="ARBA" id="ARBA00022723"/>
    </source>
</evidence>
<evidence type="ECO:0000313" key="6">
    <source>
        <dbReference type="EMBL" id="SUB24966.1"/>
    </source>
</evidence>